<gene>
    <name evidence="3" type="ORF">NEF87_002688</name>
</gene>
<keyword evidence="4" id="KW-1185">Reference proteome</keyword>
<reference evidence="3" key="1">
    <citation type="submission" date="2022-09" db="EMBL/GenBank/DDBJ databases">
        <title>Actin cytoskeleton and complex cell architecture in an #Asgard archaeon.</title>
        <authorList>
            <person name="Ponce Toledo R.I."/>
            <person name="Schleper C."/>
            <person name="Rodrigues Oliveira T."/>
            <person name="Wollweber F."/>
            <person name="Xu J."/>
            <person name="Rittmann S."/>
            <person name="Klingl A."/>
            <person name="Pilhofer M."/>
        </authorList>
    </citation>
    <scope>NUCLEOTIDE SEQUENCE</scope>
    <source>
        <strain evidence="3">B-35</strain>
    </source>
</reference>
<dbReference type="Proteomes" id="UP001208689">
    <property type="component" value="Chromosome"/>
</dbReference>
<keyword evidence="2" id="KW-0677">Repeat</keyword>
<evidence type="ECO:0000313" key="3">
    <source>
        <dbReference type="EMBL" id="UYP46403.1"/>
    </source>
</evidence>
<evidence type="ECO:0000256" key="1">
    <source>
        <dbReference type="ARBA" id="ARBA00022614"/>
    </source>
</evidence>
<dbReference type="EMBL" id="CP104013">
    <property type="protein sequence ID" value="UYP46403.1"/>
    <property type="molecule type" value="Genomic_DNA"/>
</dbReference>
<dbReference type="PANTHER" id="PTHR48051">
    <property type="match status" value="1"/>
</dbReference>
<dbReference type="InterPro" id="IPR050216">
    <property type="entry name" value="LRR_domain-containing"/>
</dbReference>
<name>A0ABY6HSB7_9ARCH</name>
<accession>A0ABY6HSB7</accession>
<dbReference type="SUPFAM" id="SSF52058">
    <property type="entry name" value="L domain-like"/>
    <property type="match status" value="1"/>
</dbReference>
<keyword evidence="1" id="KW-0433">Leucine-rich repeat</keyword>
<evidence type="ECO:0008006" key="5">
    <source>
        <dbReference type="Google" id="ProtNLM"/>
    </source>
</evidence>
<protein>
    <recommendedName>
        <fullName evidence="5">Leucine-rich repeat domain-containing protein</fullName>
    </recommendedName>
</protein>
<evidence type="ECO:0000313" key="4">
    <source>
        <dbReference type="Proteomes" id="UP001208689"/>
    </source>
</evidence>
<dbReference type="PANTHER" id="PTHR48051:SF1">
    <property type="entry name" value="RAS SUPPRESSOR PROTEIN 1"/>
    <property type="match status" value="1"/>
</dbReference>
<organism evidence="3 4">
    <name type="scientific">Candidatus Lokiarchaeum ossiferum</name>
    <dbReference type="NCBI Taxonomy" id="2951803"/>
    <lineage>
        <taxon>Archaea</taxon>
        <taxon>Promethearchaeati</taxon>
        <taxon>Promethearchaeota</taxon>
        <taxon>Promethearchaeia</taxon>
        <taxon>Promethearchaeales</taxon>
        <taxon>Promethearchaeaceae</taxon>
        <taxon>Candidatus Lokiarchaeum</taxon>
    </lineage>
</organism>
<proteinExistence type="predicted"/>
<dbReference type="InterPro" id="IPR032675">
    <property type="entry name" value="LRR_dom_sf"/>
</dbReference>
<sequence length="226" mass="26186">MTLQKNDRESKEIYPFSGFPSEIQIFLKNLFDMWEANKQEYDFEFSIDSFDNITKIFLFGNHSSPIPGIEDEIQKITNLFPKLEILEIEYDFLNKIPLDLSNLPNLRILCIGGKRLSQLPIGLGLNSRNLQKFCISSSNITHLPQDLMYLPSLTYLGIKLSPKFSQLPDNIDQLHTLEEIELEYTAITHIPDSLLNIPSLKKISLVQDEKLQYIHPKLREITYLVN</sequence>
<evidence type="ECO:0000256" key="2">
    <source>
        <dbReference type="ARBA" id="ARBA00022737"/>
    </source>
</evidence>
<dbReference type="Gene3D" id="3.80.10.10">
    <property type="entry name" value="Ribonuclease Inhibitor"/>
    <property type="match status" value="1"/>
</dbReference>